<proteinExistence type="predicted"/>
<dbReference type="InterPro" id="IPR036397">
    <property type="entry name" value="RNaseH_sf"/>
</dbReference>
<dbReference type="SUPFAM" id="SSF53098">
    <property type="entry name" value="Ribonuclease H-like"/>
    <property type="match status" value="1"/>
</dbReference>
<dbReference type="Pfam" id="PF01396">
    <property type="entry name" value="Zn_ribbon_Top1"/>
    <property type="match status" value="1"/>
</dbReference>
<dbReference type="PANTHER" id="PTHR30231:SF41">
    <property type="entry name" value="DNA POLYMERASE III SUBUNIT EPSILON"/>
    <property type="match status" value="1"/>
</dbReference>
<gene>
    <name evidence="2" type="ORF">LKD28_05255</name>
</gene>
<dbReference type="Pfam" id="PF00929">
    <property type="entry name" value="RNase_T"/>
    <property type="match status" value="1"/>
</dbReference>
<protein>
    <submittedName>
        <fullName evidence="2">Topoisomerase DNA-binding C4 zinc finger domain-containing protein</fullName>
    </submittedName>
</protein>
<dbReference type="Gene3D" id="3.30.420.10">
    <property type="entry name" value="Ribonuclease H-like superfamily/Ribonuclease H"/>
    <property type="match status" value="1"/>
</dbReference>
<keyword evidence="3" id="KW-1185">Reference proteome</keyword>
<dbReference type="RefSeq" id="WP_227573064.1">
    <property type="nucleotide sequence ID" value="NZ_JAJEQT010000002.1"/>
</dbReference>
<dbReference type="InterPro" id="IPR013520">
    <property type="entry name" value="Ribonucl_H"/>
</dbReference>
<organism evidence="2 3">
    <name type="scientific">Coprococcus hominis</name>
    <name type="common">ex Arizal et al. 2022</name>
    <dbReference type="NCBI Taxonomy" id="2881262"/>
    <lineage>
        <taxon>Bacteria</taxon>
        <taxon>Bacillati</taxon>
        <taxon>Bacillota</taxon>
        <taxon>Clostridia</taxon>
        <taxon>Lachnospirales</taxon>
        <taxon>Lachnospiraceae</taxon>
        <taxon>Coprococcus</taxon>
    </lineage>
</organism>
<dbReference type="InterPro" id="IPR013498">
    <property type="entry name" value="Topo_IA_Znf"/>
</dbReference>
<dbReference type="InterPro" id="IPR012337">
    <property type="entry name" value="RNaseH-like_sf"/>
</dbReference>
<evidence type="ECO:0000259" key="1">
    <source>
        <dbReference type="SMART" id="SM00479"/>
    </source>
</evidence>
<evidence type="ECO:0000313" key="2">
    <source>
        <dbReference type="EMBL" id="MCC2218445.1"/>
    </source>
</evidence>
<reference evidence="2 3" key="1">
    <citation type="submission" date="2021-10" db="EMBL/GenBank/DDBJ databases">
        <title>Anaerobic single-cell dispensing facilitates the cultivation of human gut bacteria.</title>
        <authorList>
            <person name="Afrizal A."/>
        </authorList>
    </citation>
    <scope>NUCLEOTIDE SEQUENCE [LARGE SCALE GENOMIC DNA]</scope>
    <source>
        <strain evidence="2 3">CLA-AA-H212</strain>
    </source>
</reference>
<dbReference type="Gene3D" id="3.30.65.10">
    <property type="entry name" value="Bacterial Topoisomerase I, domain 1"/>
    <property type="match status" value="1"/>
</dbReference>
<dbReference type="Proteomes" id="UP001198495">
    <property type="component" value="Unassembled WGS sequence"/>
</dbReference>
<accession>A0ABS8FML2</accession>
<dbReference type="PANTHER" id="PTHR30231">
    <property type="entry name" value="DNA POLYMERASE III SUBUNIT EPSILON"/>
    <property type="match status" value="1"/>
</dbReference>
<feature type="domain" description="Exonuclease" evidence="1">
    <location>
        <begin position="15"/>
        <end position="182"/>
    </location>
</feature>
<dbReference type="InterPro" id="IPR006054">
    <property type="entry name" value="DnaQ"/>
</dbReference>
<dbReference type="SMART" id="SM00479">
    <property type="entry name" value="EXOIII"/>
    <property type="match status" value="1"/>
</dbReference>
<comment type="caution">
    <text evidence="2">The sequence shown here is derived from an EMBL/GenBank/DDBJ whole genome shotgun (WGS) entry which is preliminary data.</text>
</comment>
<keyword evidence="2" id="KW-0238">DNA-binding</keyword>
<sequence length="227" mass="25693">MSNQRGKQLNKYVPDYVLYDLETTGISANYDEVIEISAVKVRGGKIIDEFSTLVNPGRTIPYGASAVNHIYDEMVADAPEFEEVLPLFLAFIGNDILVGHNIASFDMKFLYRDFEKYMGVVLPNDFVDTLRLAKIVFPDWKHRRLGDLANYYGISTVGAHRALTDCKMNQKVFELLGKELSGAGTMDVRQNVKICPKCGMMMVKRKGKFGEFWGCKGFPDCRYTENI</sequence>
<dbReference type="EMBL" id="JAJEQT010000002">
    <property type="protein sequence ID" value="MCC2218445.1"/>
    <property type="molecule type" value="Genomic_DNA"/>
</dbReference>
<dbReference type="NCBIfam" id="TIGR00573">
    <property type="entry name" value="dnaq"/>
    <property type="match status" value="1"/>
</dbReference>
<dbReference type="CDD" id="cd06127">
    <property type="entry name" value="DEDDh"/>
    <property type="match status" value="1"/>
</dbReference>
<dbReference type="SUPFAM" id="SSF57783">
    <property type="entry name" value="Zinc beta-ribbon"/>
    <property type="match status" value="1"/>
</dbReference>
<dbReference type="GO" id="GO:0003677">
    <property type="term" value="F:DNA binding"/>
    <property type="evidence" value="ECO:0007669"/>
    <property type="project" value="UniProtKB-KW"/>
</dbReference>
<evidence type="ECO:0000313" key="3">
    <source>
        <dbReference type="Proteomes" id="UP001198495"/>
    </source>
</evidence>
<name>A0ABS8FML2_9FIRM</name>